<feature type="transmembrane region" description="Helical" evidence="1">
    <location>
        <begin position="100"/>
        <end position="117"/>
    </location>
</feature>
<feature type="transmembrane region" description="Helical" evidence="1">
    <location>
        <begin position="195"/>
        <end position="214"/>
    </location>
</feature>
<dbReference type="KEGG" id="ccin:107264536"/>
<dbReference type="AlphaFoldDB" id="A0AAJ7FEW2"/>
<proteinExistence type="predicted"/>
<name>A0AAJ7FEW2_CEPCN</name>
<dbReference type="RefSeq" id="XP_015588372.1">
    <property type="nucleotide sequence ID" value="XM_015732886.2"/>
</dbReference>
<feature type="transmembrane region" description="Helical" evidence="1">
    <location>
        <begin position="163"/>
        <end position="183"/>
    </location>
</feature>
<organism evidence="2 3">
    <name type="scientific">Cephus cinctus</name>
    <name type="common">Wheat stem sawfly</name>
    <dbReference type="NCBI Taxonomy" id="211228"/>
    <lineage>
        <taxon>Eukaryota</taxon>
        <taxon>Metazoa</taxon>
        <taxon>Ecdysozoa</taxon>
        <taxon>Arthropoda</taxon>
        <taxon>Hexapoda</taxon>
        <taxon>Insecta</taxon>
        <taxon>Pterygota</taxon>
        <taxon>Neoptera</taxon>
        <taxon>Endopterygota</taxon>
        <taxon>Hymenoptera</taxon>
        <taxon>Cephoidea</taxon>
        <taxon>Cephidae</taxon>
        <taxon>Cephus</taxon>
    </lineage>
</organism>
<reference evidence="3 4" key="1">
    <citation type="submission" date="2025-04" db="UniProtKB">
        <authorList>
            <consortium name="RefSeq"/>
        </authorList>
    </citation>
    <scope>IDENTIFICATION</scope>
</reference>
<evidence type="ECO:0000313" key="2">
    <source>
        <dbReference type="Proteomes" id="UP000694920"/>
    </source>
</evidence>
<protein>
    <submittedName>
        <fullName evidence="3 4">Uncharacterized protein LOC107264536</fullName>
    </submittedName>
</protein>
<gene>
    <name evidence="3 4 5" type="primary">LOC107264536</name>
</gene>
<dbReference type="PANTHER" id="PTHR39074">
    <property type="entry name" value="AGAP007547-PA"/>
    <property type="match status" value="1"/>
</dbReference>
<evidence type="ECO:0000256" key="1">
    <source>
        <dbReference type="SAM" id="Phobius"/>
    </source>
</evidence>
<feature type="transmembrane region" description="Helical" evidence="1">
    <location>
        <begin position="20"/>
        <end position="44"/>
    </location>
</feature>
<dbReference type="GeneID" id="107264536"/>
<dbReference type="RefSeq" id="XP_015588370.1">
    <property type="nucleotide sequence ID" value="XM_015732884.2"/>
</dbReference>
<sequence>MQIRISKIIIKVISKQMRMFRRWVCPNFVSCGSKAAGILAPLTIPPLHIAFLYHFWQEFSRDVDKQYCSCSCWDTVFKGSYESGIASYKHMYFNATSNTLKIWFTVVIGVITFYETVKYLTWLALQGRLRFGMLILFSTAVFSHYYSWWVYINYWNDDFYSQWYHQLFFSITELISTFLVVHLADSQNPVTHRKAFGIAAIAILHILAGSWDQFIRNVVRGEGYAHQVVRDLGFMIPDILHVVLALGSLRWRGIPNLPGSGMRDPSIKKDLTCMLGMIVMGLCICSIL</sequence>
<keyword evidence="1" id="KW-0472">Membrane</keyword>
<keyword evidence="1" id="KW-1133">Transmembrane helix</keyword>
<accession>A0AAJ7FEW2</accession>
<keyword evidence="1" id="KW-0812">Transmembrane</keyword>
<evidence type="ECO:0000313" key="5">
    <source>
        <dbReference type="RefSeq" id="XP_015588373.1"/>
    </source>
</evidence>
<evidence type="ECO:0000313" key="3">
    <source>
        <dbReference type="RefSeq" id="XP_015588370.1"/>
    </source>
</evidence>
<dbReference type="Proteomes" id="UP000694920">
    <property type="component" value="Unplaced"/>
</dbReference>
<keyword evidence="2" id="KW-1185">Reference proteome</keyword>
<dbReference type="PANTHER" id="PTHR39074:SF1">
    <property type="entry name" value="AGAP007547-PA"/>
    <property type="match status" value="1"/>
</dbReference>
<dbReference type="RefSeq" id="XP_015588373.1">
    <property type="nucleotide sequence ID" value="XM_015732887.2"/>
</dbReference>
<feature type="transmembrane region" description="Helical" evidence="1">
    <location>
        <begin position="129"/>
        <end position="151"/>
    </location>
</feature>
<evidence type="ECO:0000313" key="4">
    <source>
        <dbReference type="RefSeq" id="XP_015588372.1"/>
    </source>
</evidence>